<evidence type="ECO:0000313" key="5">
    <source>
        <dbReference type="Proteomes" id="UP001320148"/>
    </source>
</evidence>
<accession>A0ABN6FAJ3</accession>
<dbReference type="CDD" id="cd04730">
    <property type="entry name" value="NPD_like"/>
    <property type="match status" value="1"/>
</dbReference>
<gene>
    <name evidence="4" type="ORF">DSLASN_43640</name>
</gene>
<reference evidence="4 5" key="1">
    <citation type="submission" date="2021-02" db="EMBL/GenBank/DDBJ databases">
        <title>Complete genome of Desulfoluna sp. strain ASN36.</title>
        <authorList>
            <person name="Takahashi A."/>
            <person name="Kojima H."/>
            <person name="Fukui M."/>
        </authorList>
    </citation>
    <scope>NUCLEOTIDE SEQUENCE [LARGE SCALE GENOMIC DNA]</scope>
    <source>
        <strain evidence="4 5">ASN36</strain>
    </source>
</reference>
<dbReference type="GO" id="GO:0004497">
    <property type="term" value="F:monooxygenase activity"/>
    <property type="evidence" value="ECO:0007669"/>
    <property type="project" value="UniProtKB-KW"/>
</dbReference>
<evidence type="ECO:0000256" key="2">
    <source>
        <dbReference type="ARBA" id="ARBA00022643"/>
    </source>
</evidence>
<organism evidence="4 5">
    <name type="scientific">Desulfoluna limicola</name>
    <dbReference type="NCBI Taxonomy" id="2810562"/>
    <lineage>
        <taxon>Bacteria</taxon>
        <taxon>Pseudomonadati</taxon>
        <taxon>Thermodesulfobacteriota</taxon>
        <taxon>Desulfobacteria</taxon>
        <taxon>Desulfobacterales</taxon>
        <taxon>Desulfolunaceae</taxon>
        <taxon>Desulfoluna</taxon>
    </lineage>
</organism>
<keyword evidence="4" id="KW-0503">Monooxygenase</keyword>
<evidence type="ECO:0000256" key="3">
    <source>
        <dbReference type="ARBA" id="ARBA00023002"/>
    </source>
</evidence>
<evidence type="ECO:0000313" key="4">
    <source>
        <dbReference type="EMBL" id="BCS98732.1"/>
    </source>
</evidence>
<keyword evidence="3" id="KW-0560">Oxidoreductase</keyword>
<dbReference type="Gene3D" id="3.20.20.70">
    <property type="entry name" value="Aldolase class I"/>
    <property type="match status" value="1"/>
</dbReference>
<sequence length="322" mass="33683">MKTRITELLGIEHPVIEGGMQWVGKAGLAAAVSEAGGLGMITALTQPTPEALVEEIATVRNLTDKPFGVNLTLLPTLKPISYDAYVQVMVDAGITTVETAGRSPEAFMPAFLDAGIKVIHKCTSVRHALKAEKLGCAAVSVDGFECAGHPGEDDIPALVLLPLAADALSIPIIASGGYGDGRGLAAALALGADAINMGTRFLATQEAAIHDNVKQALVDADERQTALILRTLHNTARIYKNKVADEVVALEQKGGVTIEELAPLVSGKRGASVYETGDIHGGVWTAGMVAGLIHDIPTVKELVHRIVADAESLIRERLSGLL</sequence>
<keyword evidence="5" id="KW-1185">Reference proteome</keyword>
<keyword evidence="1" id="KW-0285">Flavoprotein</keyword>
<dbReference type="PANTHER" id="PTHR32332">
    <property type="entry name" value="2-NITROPROPANE DIOXYGENASE"/>
    <property type="match status" value="1"/>
</dbReference>
<name>A0ABN6FAJ3_9BACT</name>
<dbReference type="InterPro" id="IPR013785">
    <property type="entry name" value="Aldolase_TIM"/>
</dbReference>
<dbReference type="Proteomes" id="UP001320148">
    <property type="component" value="Chromosome"/>
</dbReference>
<dbReference type="EMBL" id="AP024488">
    <property type="protein sequence ID" value="BCS98732.1"/>
    <property type="molecule type" value="Genomic_DNA"/>
</dbReference>
<evidence type="ECO:0000256" key="1">
    <source>
        <dbReference type="ARBA" id="ARBA00022630"/>
    </source>
</evidence>
<proteinExistence type="predicted"/>
<keyword evidence="2" id="KW-0288">FMN</keyword>
<dbReference type="InterPro" id="IPR004136">
    <property type="entry name" value="NMO"/>
</dbReference>
<dbReference type="Pfam" id="PF03060">
    <property type="entry name" value="NMO"/>
    <property type="match status" value="1"/>
</dbReference>
<dbReference type="SUPFAM" id="SSF51412">
    <property type="entry name" value="Inosine monophosphate dehydrogenase (IMPDH)"/>
    <property type="match status" value="1"/>
</dbReference>
<protein>
    <submittedName>
        <fullName evidence="4">Nitronate monooxygenase</fullName>
    </submittedName>
</protein>
<dbReference type="PANTHER" id="PTHR32332:SF20">
    <property type="entry name" value="2-NITROPROPANE DIOXYGENASE-LIKE PROTEIN"/>
    <property type="match status" value="1"/>
</dbReference>